<dbReference type="InterPro" id="IPR036864">
    <property type="entry name" value="Zn2-C6_fun-type_DNA-bd_sf"/>
</dbReference>
<dbReference type="PROSITE" id="PS00463">
    <property type="entry name" value="ZN2_CY6_FUNGAL_1"/>
    <property type="match status" value="1"/>
</dbReference>
<keyword evidence="3" id="KW-0805">Transcription regulation</keyword>
<dbReference type="PROSITE" id="PS50048">
    <property type="entry name" value="ZN2_CY6_FUNGAL_2"/>
    <property type="match status" value="1"/>
</dbReference>
<keyword evidence="2" id="KW-0479">Metal-binding</keyword>
<dbReference type="CDD" id="cd00067">
    <property type="entry name" value="GAL4"/>
    <property type="match status" value="1"/>
</dbReference>
<dbReference type="GO" id="GO:0008270">
    <property type="term" value="F:zinc ion binding"/>
    <property type="evidence" value="ECO:0007669"/>
    <property type="project" value="InterPro"/>
</dbReference>
<dbReference type="GeneID" id="37030624"/>
<feature type="region of interest" description="Disordered" evidence="6">
    <location>
        <begin position="1"/>
        <end position="34"/>
    </location>
</feature>
<feature type="region of interest" description="Disordered" evidence="6">
    <location>
        <begin position="146"/>
        <end position="176"/>
    </location>
</feature>
<keyword evidence="5" id="KW-0539">Nucleus</keyword>
<keyword evidence="9" id="KW-1185">Reference proteome</keyword>
<organism evidence="8 9">
    <name type="scientific">Jaminaea rosea</name>
    <dbReference type="NCBI Taxonomy" id="1569628"/>
    <lineage>
        <taxon>Eukaryota</taxon>
        <taxon>Fungi</taxon>
        <taxon>Dikarya</taxon>
        <taxon>Basidiomycota</taxon>
        <taxon>Ustilaginomycotina</taxon>
        <taxon>Exobasidiomycetes</taxon>
        <taxon>Microstromatales</taxon>
        <taxon>Microstromatales incertae sedis</taxon>
        <taxon>Jaminaea</taxon>
    </lineage>
</organism>
<dbReference type="Pfam" id="PF00172">
    <property type="entry name" value="Zn_clus"/>
    <property type="match status" value="1"/>
</dbReference>
<evidence type="ECO:0000313" key="8">
    <source>
        <dbReference type="EMBL" id="PWN29444.1"/>
    </source>
</evidence>
<dbReference type="Proteomes" id="UP000245884">
    <property type="component" value="Unassembled WGS sequence"/>
</dbReference>
<comment type="subcellular location">
    <subcellularLocation>
        <location evidence="1">Nucleus</location>
    </subcellularLocation>
</comment>
<evidence type="ECO:0000313" key="9">
    <source>
        <dbReference type="Proteomes" id="UP000245884"/>
    </source>
</evidence>
<name>A0A316UWU3_9BASI</name>
<dbReference type="AlphaFoldDB" id="A0A316UWU3"/>
<reference evidence="8 9" key="1">
    <citation type="journal article" date="2018" name="Mol. Biol. Evol.">
        <title>Broad Genomic Sampling Reveals a Smut Pathogenic Ancestry of the Fungal Clade Ustilaginomycotina.</title>
        <authorList>
            <person name="Kijpornyongpan T."/>
            <person name="Mondo S.J."/>
            <person name="Barry K."/>
            <person name="Sandor L."/>
            <person name="Lee J."/>
            <person name="Lipzen A."/>
            <person name="Pangilinan J."/>
            <person name="LaButti K."/>
            <person name="Hainaut M."/>
            <person name="Henrissat B."/>
            <person name="Grigoriev I.V."/>
            <person name="Spatafora J.W."/>
            <person name="Aime M.C."/>
        </authorList>
    </citation>
    <scope>NUCLEOTIDE SEQUENCE [LARGE SCALE GENOMIC DNA]</scope>
    <source>
        <strain evidence="8 9">MCA 5214</strain>
    </source>
</reference>
<dbReference type="InterPro" id="IPR001138">
    <property type="entry name" value="Zn2Cys6_DnaBD"/>
</dbReference>
<accession>A0A316UWU3</accession>
<dbReference type="SMART" id="SM00066">
    <property type="entry name" value="GAL4"/>
    <property type="match status" value="1"/>
</dbReference>
<evidence type="ECO:0000256" key="3">
    <source>
        <dbReference type="ARBA" id="ARBA00023015"/>
    </source>
</evidence>
<evidence type="ECO:0000256" key="4">
    <source>
        <dbReference type="ARBA" id="ARBA00023163"/>
    </source>
</evidence>
<dbReference type="GO" id="GO:0005634">
    <property type="term" value="C:nucleus"/>
    <property type="evidence" value="ECO:0007669"/>
    <property type="project" value="UniProtKB-SubCell"/>
</dbReference>
<sequence length="362" mass="38629">MSSSHDGRLGGFLFGPPDDGNEGSTDKGKSRQRATMACVHCRRRKIRCDGQEPACGTCQRLNKPCEYEAISEEENVIAREKKRASRIRKAQLAGLASFSATNSPLGIAGSSSSRFVVPSPGTPYGAVVSPDAYSSNKRFFSDHSFDTGPGALRRRGATVSGPTDLMRSTSTSPYSTMGGLQMGGITRQAMPGAGPSAGEETDVVSSDLPPWARTTIPPQGLAWSPDQTWQGHSTNQAVAHHSNAGLRRRSSVDNMPYIGKGSWTSSQDTVAAAASAAAAFAAAQRPAAALAPRVGHEPPAWLTNRSVSHQELSRDQLLNWSNYFGDRTLTPLQQSHRQSAQLFPILRRTPKGKAKAAQRIAG</sequence>
<dbReference type="EMBL" id="KZ819663">
    <property type="protein sequence ID" value="PWN29444.1"/>
    <property type="molecule type" value="Genomic_DNA"/>
</dbReference>
<dbReference type="InterPro" id="IPR050815">
    <property type="entry name" value="TF_fung"/>
</dbReference>
<dbReference type="STRING" id="1569628.A0A316UWU3"/>
<dbReference type="Gene3D" id="4.10.240.10">
    <property type="entry name" value="Zn(2)-C6 fungal-type DNA-binding domain"/>
    <property type="match status" value="1"/>
</dbReference>
<feature type="compositionally biased region" description="Polar residues" evidence="6">
    <location>
        <begin position="166"/>
        <end position="175"/>
    </location>
</feature>
<evidence type="ECO:0000256" key="2">
    <source>
        <dbReference type="ARBA" id="ARBA00022723"/>
    </source>
</evidence>
<proteinExistence type="predicted"/>
<evidence type="ECO:0000256" key="6">
    <source>
        <dbReference type="SAM" id="MobiDB-lite"/>
    </source>
</evidence>
<protein>
    <recommendedName>
        <fullName evidence="7">Zn(2)-C6 fungal-type domain-containing protein</fullName>
    </recommendedName>
</protein>
<evidence type="ECO:0000256" key="1">
    <source>
        <dbReference type="ARBA" id="ARBA00004123"/>
    </source>
</evidence>
<dbReference type="PANTHER" id="PTHR47338:SF29">
    <property type="entry name" value="ZN(2)-C6 FUNGAL-TYPE DOMAIN-CONTAINING PROTEIN"/>
    <property type="match status" value="1"/>
</dbReference>
<feature type="domain" description="Zn(2)-C6 fungal-type" evidence="7">
    <location>
        <begin position="37"/>
        <end position="67"/>
    </location>
</feature>
<dbReference type="GO" id="GO:0000981">
    <property type="term" value="F:DNA-binding transcription factor activity, RNA polymerase II-specific"/>
    <property type="evidence" value="ECO:0007669"/>
    <property type="project" value="InterPro"/>
</dbReference>
<keyword evidence="4" id="KW-0804">Transcription</keyword>
<evidence type="ECO:0000256" key="5">
    <source>
        <dbReference type="ARBA" id="ARBA00023242"/>
    </source>
</evidence>
<dbReference type="SUPFAM" id="SSF57701">
    <property type="entry name" value="Zn2/Cys6 DNA-binding domain"/>
    <property type="match status" value="1"/>
</dbReference>
<gene>
    <name evidence="8" type="ORF">BDZ90DRAFT_273434</name>
</gene>
<dbReference type="OrthoDB" id="39175at2759"/>
<dbReference type="RefSeq" id="XP_025364056.1">
    <property type="nucleotide sequence ID" value="XM_025508801.1"/>
</dbReference>
<dbReference type="PANTHER" id="PTHR47338">
    <property type="entry name" value="ZN(II)2CYS6 TRANSCRIPTION FACTOR (EUROFUNG)-RELATED"/>
    <property type="match status" value="1"/>
</dbReference>
<evidence type="ECO:0000259" key="7">
    <source>
        <dbReference type="PROSITE" id="PS50048"/>
    </source>
</evidence>